<protein>
    <submittedName>
        <fullName evidence="3">Formin-like protein 20 isoform X3</fullName>
    </submittedName>
</protein>
<sequence>MAQRNHRVDRFAQMSKQEEIIAKKRQEILEKQRTAQLAKAVAAAQTLAAQLKTIESATPTPVEESEDLEQEEEHEPPPQLLSATTALSDDGNALEMDNGDQAGPVARAKCDDGTAKTLNSFTGKTGKITFSLKRQQLPQPSVEQPPPKVKNTFCNDGSFLENFKKILEKHDQPKQPVMVAPITMPSEDNNMGDTHNTENNSSQQSVDLAPSTIATSTAAVIATSMANSMTVAGTGHNHLAFSMPGTATTMPQAVQPPPPPPFAFNPTILAQGPPQMTMPAFFHGHHHLPMQLHPATVAPPPPPPPPQLPLALANLTPIYMQLGPTQMPSEAAMHQLNAIPAPKDFDLNAIPKPQINLEAIQMPNVTQVDQLGLLPEHVTVNPPPPPPPPMQPKEQALQQPQPEQQEQHVHQQQLQQQQMQQPLSPPSQGFFMIRTPNNIEAIAHNCSTTNASAASESGSGQSSS</sequence>
<dbReference type="AlphaFoldDB" id="A0A6J1M742"/>
<keyword evidence="2" id="KW-1185">Reference proteome</keyword>
<accession>A0A6J1M742</accession>
<evidence type="ECO:0000256" key="1">
    <source>
        <dbReference type="SAM" id="MobiDB-lite"/>
    </source>
</evidence>
<evidence type="ECO:0000313" key="2">
    <source>
        <dbReference type="Proteomes" id="UP000504633"/>
    </source>
</evidence>
<feature type="compositionally biased region" description="Low complexity" evidence="1">
    <location>
        <begin position="392"/>
        <end position="428"/>
    </location>
</feature>
<dbReference type="RefSeq" id="XP_023176999.2">
    <property type="nucleotide sequence ID" value="XM_023321231.2"/>
</dbReference>
<dbReference type="Proteomes" id="UP000504633">
    <property type="component" value="Unplaced"/>
</dbReference>
<reference evidence="3" key="1">
    <citation type="submission" date="2025-08" db="UniProtKB">
        <authorList>
            <consortium name="RefSeq"/>
        </authorList>
    </citation>
    <scope>IDENTIFICATION</scope>
    <source>
        <strain evidence="3">15085-1641.00</strain>
        <tissue evidence="3">Whole body</tissue>
    </source>
</reference>
<feature type="compositionally biased region" description="Acidic residues" evidence="1">
    <location>
        <begin position="63"/>
        <end position="74"/>
    </location>
</feature>
<gene>
    <name evidence="3" type="primary">LOC111603578</name>
</gene>
<organism evidence="2 3">
    <name type="scientific">Drosophila hydei</name>
    <name type="common">Fruit fly</name>
    <dbReference type="NCBI Taxonomy" id="7224"/>
    <lineage>
        <taxon>Eukaryota</taxon>
        <taxon>Metazoa</taxon>
        <taxon>Ecdysozoa</taxon>
        <taxon>Arthropoda</taxon>
        <taxon>Hexapoda</taxon>
        <taxon>Insecta</taxon>
        <taxon>Pterygota</taxon>
        <taxon>Neoptera</taxon>
        <taxon>Endopterygota</taxon>
        <taxon>Diptera</taxon>
        <taxon>Brachycera</taxon>
        <taxon>Muscomorpha</taxon>
        <taxon>Ephydroidea</taxon>
        <taxon>Drosophilidae</taxon>
        <taxon>Drosophila</taxon>
    </lineage>
</organism>
<feature type="region of interest" description="Disordered" evidence="1">
    <location>
        <begin position="52"/>
        <end position="84"/>
    </location>
</feature>
<feature type="region of interest" description="Disordered" evidence="1">
    <location>
        <begin position="376"/>
        <end position="436"/>
    </location>
</feature>
<evidence type="ECO:0000313" key="3">
    <source>
        <dbReference type="RefSeq" id="XP_023176999.2"/>
    </source>
</evidence>
<dbReference type="GeneID" id="111603578"/>
<name>A0A6J1M742_DROHY</name>
<dbReference type="OrthoDB" id="4822at2759"/>
<proteinExistence type="predicted"/>
<dbReference type="OMA" id="AHNCSIT"/>
<feature type="compositionally biased region" description="Pro residues" evidence="1">
    <location>
        <begin position="381"/>
        <end position="391"/>
    </location>
</feature>